<comment type="caution">
    <text evidence="1">The sequence shown here is derived from an EMBL/GenBank/DDBJ whole genome shotgun (WGS) entry which is preliminary data.</text>
</comment>
<keyword evidence="2" id="KW-1185">Reference proteome</keyword>
<dbReference type="EMBL" id="JAEUAK010000007">
    <property type="protein sequence ID" value="MBW9054423.1"/>
    <property type="molecule type" value="Genomic_DNA"/>
</dbReference>
<sequence>MTIQSVINPAPSKQHAGNTFAVSQVVGIERARYEPREQTFAATTISSGGPAANYAKLAEITLPQRTWITEDAYTR</sequence>
<gene>
    <name evidence="1" type="ORF">JNB85_18600</name>
</gene>
<dbReference type="Proteomes" id="UP000717752">
    <property type="component" value="Unassembled WGS sequence"/>
</dbReference>
<organism evidence="1 2">
    <name type="scientific">Rhizobium mesosinicum</name>
    <dbReference type="NCBI Taxonomy" id="335017"/>
    <lineage>
        <taxon>Bacteria</taxon>
        <taxon>Pseudomonadati</taxon>
        <taxon>Pseudomonadota</taxon>
        <taxon>Alphaproteobacteria</taxon>
        <taxon>Hyphomicrobiales</taxon>
        <taxon>Rhizobiaceae</taxon>
        <taxon>Rhizobium/Agrobacterium group</taxon>
        <taxon>Rhizobium</taxon>
    </lineage>
</organism>
<evidence type="ECO:0000313" key="2">
    <source>
        <dbReference type="Proteomes" id="UP000717752"/>
    </source>
</evidence>
<accession>A0ABS7GWU5</accession>
<dbReference type="RefSeq" id="WP_220335790.1">
    <property type="nucleotide sequence ID" value="NZ_JAEUAK010000007.1"/>
</dbReference>
<protein>
    <submittedName>
        <fullName evidence="1">Uncharacterized protein</fullName>
    </submittedName>
</protein>
<evidence type="ECO:0000313" key="1">
    <source>
        <dbReference type="EMBL" id="MBW9054423.1"/>
    </source>
</evidence>
<reference evidence="1 2" key="1">
    <citation type="journal article" date="2021" name="MBio">
        <title>Poor Competitiveness of Bradyrhizobium in Pigeon Pea Root Colonization in Indian Soils.</title>
        <authorList>
            <person name="Chalasani D."/>
            <person name="Basu A."/>
            <person name="Pullabhotla S.V.S.R.N."/>
            <person name="Jorrin B."/>
            <person name="Neal A.L."/>
            <person name="Poole P.S."/>
            <person name="Podile A.R."/>
            <person name="Tkacz A."/>
        </authorList>
    </citation>
    <scope>NUCLEOTIDE SEQUENCE [LARGE SCALE GENOMIC DNA]</scope>
    <source>
        <strain evidence="1 2">HU56</strain>
    </source>
</reference>
<name>A0ABS7GWU5_9HYPH</name>
<proteinExistence type="predicted"/>